<feature type="transmembrane region" description="Helical" evidence="2">
    <location>
        <begin position="17"/>
        <end position="37"/>
    </location>
</feature>
<feature type="region of interest" description="Disordered" evidence="1">
    <location>
        <begin position="42"/>
        <end position="84"/>
    </location>
</feature>
<evidence type="ECO:0000313" key="3">
    <source>
        <dbReference type="EMBL" id="GAA0589450.1"/>
    </source>
</evidence>
<name>A0ABN1FF02_9ACTN</name>
<dbReference type="EMBL" id="BAAACA010000009">
    <property type="protein sequence ID" value="GAA0589450.1"/>
    <property type="molecule type" value="Genomic_DNA"/>
</dbReference>
<organism evidence="3 4">
    <name type="scientific">Streptomyces crystallinus</name>
    <dbReference type="NCBI Taxonomy" id="68191"/>
    <lineage>
        <taxon>Bacteria</taxon>
        <taxon>Bacillati</taxon>
        <taxon>Actinomycetota</taxon>
        <taxon>Actinomycetes</taxon>
        <taxon>Kitasatosporales</taxon>
        <taxon>Streptomycetaceae</taxon>
        <taxon>Streptomyces</taxon>
    </lineage>
</organism>
<keyword evidence="4" id="KW-1185">Reference proteome</keyword>
<sequence length="84" mass="9008">MNTVTLSQTLAASTSSSWLFVIVGALVVAVLIAAFWYGSRRAARRPAPPQEPQPRADSWQTPDAEAPPGHPQGPDAPEHDHHTS</sequence>
<evidence type="ECO:0000256" key="1">
    <source>
        <dbReference type="SAM" id="MobiDB-lite"/>
    </source>
</evidence>
<gene>
    <name evidence="3" type="ORF">GCM10010394_18550</name>
</gene>
<dbReference type="Pfam" id="PF20087">
    <property type="entry name" value="DUF6479"/>
    <property type="match status" value="1"/>
</dbReference>
<accession>A0ABN1FF02</accession>
<proteinExistence type="predicted"/>
<reference evidence="3 4" key="1">
    <citation type="journal article" date="2019" name="Int. J. Syst. Evol. Microbiol.">
        <title>The Global Catalogue of Microorganisms (GCM) 10K type strain sequencing project: providing services to taxonomists for standard genome sequencing and annotation.</title>
        <authorList>
            <consortium name="The Broad Institute Genomics Platform"/>
            <consortium name="The Broad Institute Genome Sequencing Center for Infectious Disease"/>
            <person name="Wu L."/>
            <person name="Ma J."/>
        </authorList>
    </citation>
    <scope>NUCLEOTIDE SEQUENCE [LARGE SCALE GENOMIC DNA]</scope>
    <source>
        <strain evidence="3 4">JCM 5067</strain>
    </source>
</reference>
<comment type="caution">
    <text evidence="3">The sequence shown here is derived from an EMBL/GenBank/DDBJ whole genome shotgun (WGS) entry which is preliminary data.</text>
</comment>
<keyword evidence="2" id="KW-0812">Transmembrane</keyword>
<dbReference type="Proteomes" id="UP001500668">
    <property type="component" value="Unassembled WGS sequence"/>
</dbReference>
<dbReference type="InterPro" id="IPR045513">
    <property type="entry name" value="DUF6479"/>
</dbReference>
<evidence type="ECO:0000313" key="4">
    <source>
        <dbReference type="Proteomes" id="UP001500668"/>
    </source>
</evidence>
<keyword evidence="2" id="KW-1133">Transmembrane helix</keyword>
<dbReference type="RefSeq" id="WP_344072148.1">
    <property type="nucleotide sequence ID" value="NZ_BAAACA010000009.1"/>
</dbReference>
<protein>
    <recommendedName>
        <fullName evidence="5">Secreted protein</fullName>
    </recommendedName>
</protein>
<evidence type="ECO:0000256" key="2">
    <source>
        <dbReference type="SAM" id="Phobius"/>
    </source>
</evidence>
<evidence type="ECO:0008006" key="5">
    <source>
        <dbReference type="Google" id="ProtNLM"/>
    </source>
</evidence>
<keyword evidence="2" id="KW-0472">Membrane</keyword>